<dbReference type="Proteomes" id="UP000799755">
    <property type="component" value="Unassembled WGS sequence"/>
</dbReference>
<gene>
    <name evidence="1" type="ORF">BDR25DRAFT_343192</name>
</gene>
<evidence type="ECO:0000313" key="2">
    <source>
        <dbReference type="Proteomes" id="UP000799755"/>
    </source>
</evidence>
<proteinExistence type="predicted"/>
<organism evidence="1 2">
    <name type="scientific">Lindgomyces ingoldianus</name>
    <dbReference type="NCBI Taxonomy" id="673940"/>
    <lineage>
        <taxon>Eukaryota</taxon>
        <taxon>Fungi</taxon>
        <taxon>Dikarya</taxon>
        <taxon>Ascomycota</taxon>
        <taxon>Pezizomycotina</taxon>
        <taxon>Dothideomycetes</taxon>
        <taxon>Pleosporomycetidae</taxon>
        <taxon>Pleosporales</taxon>
        <taxon>Lindgomycetaceae</taxon>
        <taxon>Lindgomyces</taxon>
    </lineage>
</organism>
<sequence length="379" mass="41950">MWRVQRGLIRQSAAVVAKCGSGGQEMLNVDSHVTNYCSPDVYSLFLSHELYPLEDPPSVSNVVVDSRRRYVVKCKVLVLRIWYLPEPISNRYELNGTSEAYGKRLRGLSSPGFQMSAFSDPVFWPPYQHDKFHDIIDSFENIKPSENIEETLQLEILKLRLCRWRDAIVQLAGASETPEGADASLFDSFLSFIQNTLGLGAEMPLSAGLTNAEDHWLIQTLQDAAGAHRGPSHQTSSTEGRPKRAISRPTLMAVKGLVDQLEVAGLQKKLHQLRSADSEAFKKHHRACEQDINLLKGSAMAVDPKFGELLRWGGDLFSDIEVQDNFVGHFGHNLAPGESSAGATFTGIKAGGHAFAHFGHTIGNFKGKTMYDGRQEADK</sequence>
<dbReference type="EMBL" id="MU003508">
    <property type="protein sequence ID" value="KAF2470475.1"/>
    <property type="molecule type" value="Genomic_DNA"/>
</dbReference>
<evidence type="ECO:0000313" key="1">
    <source>
        <dbReference type="EMBL" id="KAF2470475.1"/>
    </source>
</evidence>
<reference evidence="1" key="1">
    <citation type="journal article" date="2020" name="Stud. Mycol.">
        <title>101 Dothideomycetes genomes: a test case for predicting lifestyles and emergence of pathogens.</title>
        <authorList>
            <person name="Haridas S."/>
            <person name="Albert R."/>
            <person name="Binder M."/>
            <person name="Bloem J."/>
            <person name="Labutti K."/>
            <person name="Salamov A."/>
            <person name="Andreopoulos B."/>
            <person name="Baker S."/>
            <person name="Barry K."/>
            <person name="Bills G."/>
            <person name="Bluhm B."/>
            <person name="Cannon C."/>
            <person name="Castanera R."/>
            <person name="Culley D."/>
            <person name="Daum C."/>
            <person name="Ezra D."/>
            <person name="Gonzalez J."/>
            <person name="Henrissat B."/>
            <person name="Kuo A."/>
            <person name="Liang C."/>
            <person name="Lipzen A."/>
            <person name="Lutzoni F."/>
            <person name="Magnuson J."/>
            <person name="Mondo S."/>
            <person name="Nolan M."/>
            <person name="Ohm R."/>
            <person name="Pangilinan J."/>
            <person name="Park H.-J."/>
            <person name="Ramirez L."/>
            <person name="Alfaro M."/>
            <person name="Sun H."/>
            <person name="Tritt A."/>
            <person name="Yoshinaga Y."/>
            <person name="Zwiers L.-H."/>
            <person name="Turgeon B."/>
            <person name="Goodwin S."/>
            <person name="Spatafora J."/>
            <person name="Crous P."/>
            <person name="Grigoriev I."/>
        </authorList>
    </citation>
    <scope>NUCLEOTIDE SEQUENCE</scope>
    <source>
        <strain evidence="1">ATCC 200398</strain>
    </source>
</reference>
<accession>A0ACB6QUA8</accession>
<comment type="caution">
    <text evidence="1">The sequence shown here is derived from an EMBL/GenBank/DDBJ whole genome shotgun (WGS) entry which is preliminary data.</text>
</comment>
<name>A0ACB6QUA8_9PLEO</name>
<keyword evidence="2" id="KW-1185">Reference proteome</keyword>
<protein>
    <submittedName>
        <fullName evidence="1">Uncharacterized protein</fullName>
    </submittedName>
</protein>